<dbReference type="GO" id="GO:0030015">
    <property type="term" value="C:CCR4-NOT core complex"/>
    <property type="evidence" value="ECO:0007669"/>
    <property type="project" value="InterPro"/>
</dbReference>
<keyword evidence="4" id="KW-0804">Transcription</keyword>
<evidence type="ECO:0000256" key="1">
    <source>
        <dbReference type="ARBA" id="ARBA00004123"/>
    </source>
</evidence>
<dbReference type="GO" id="GO:0000932">
    <property type="term" value="C:P-body"/>
    <property type="evidence" value="ECO:0007669"/>
    <property type="project" value="TreeGrafter"/>
</dbReference>
<dbReference type="GO" id="GO:0060090">
    <property type="term" value="F:molecular adaptor activity"/>
    <property type="evidence" value="ECO:0007669"/>
    <property type="project" value="TreeGrafter"/>
</dbReference>
<gene>
    <name evidence="10" type="ORF">X943_002345</name>
</gene>
<reference evidence="10" key="2">
    <citation type="submission" date="2021-05" db="EMBL/GenBank/DDBJ databases">
        <authorList>
            <person name="Pain A."/>
        </authorList>
    </citation>
    <scope>NUCLEOTIDE SEQUENCE</scope>
    <source>
        <strain evidence="10">1802A</strain>
    </source>
</reference>
<feature type="region of interest" description="Disordered" evidence="6">
    <location>
        <begin position="1"/>
        <end position="24"/>
    </location>
</feature>
<dbReference type="Gene3D" id="1.25.40.790">
    <property type="match status" value="1"/>
</dbReference>
<dbReference type="PANTHER" id="PTHR13162">
    <property type="entry name" value="CCR4-NOT TRANSCRIPTION COMPLEX"/>
    <property type="match status" value="1"/>
</dbReference>
<dbReference type="PANTHER" id="PTHR13162:SF8">
    <property type="entry name" value="CCR4-NOT TRANSCRIPTION COMPLEX SUBUNIT 1"/>
    <property type="match status" value="1"/>
</dbReference>
<evidence type="ECO:0000256" key="3">
    <source>
        <dbReference type="ARBA" id="ARBA00023015"/>
    </source>
</evidence>
<organism evidence="10 11">
    <name type="scientific">Babesia divergens</name>
    <dbReference type="NCBI Taxonomy" id="32595"/>
    <lineage>
        <taxon>Eukaryota</taxon>
        <taxon>Sar</taxon>
        <taxon>Alveolata</taxon>
        <taxon>Apicomplexa</taxon>
        <taxon>Aconoidasida</taxon>
        <taxon>Piroplasmida</taxon>
        <taxon>Babesiidae</taxon>
        <taxon>Babesia</taxon>
    </lineage>
</organism>
<dbReference type="Pfam" id="PF04054">
    <property type="entry name" value="Not1"/>
    <property type="match status" value="1"/>
</dbReference>
<sequence>MTLGGEAANADQSGQQRSNGAVSASAHAKERLRAMCPAARQPVLQRLLDEAPWKVCSKEFVQRLDLIYAELTQTATAAAQATAPQAEIAEHLLSALTPLSADIYVIATLIHTAVYTEHAALRKYTERRLFHCVFELHADVKGLEKVGCARLLLMILLHTENLFVNSDLPDCDKRLKAATAIATELLLCDEENVGSGRKEKNDVVNTIANFKMENRSMKKLLNKSHWDSLCSDLRFYPSQPQSKHLAKVVHNLRRICEFVAFNTDVETQVDYINILTSGFLKTTFQVDLLLQVVDLNASLHDMASSYTKREENFEKIVPQSQKGDIASVMWLFETDVICLLLALLNNEHQIFQFKALMQEVLKGGRQQPNHNVAAKALIYALTNIWIRDQAPIGHEKGIVKARLATKSPLFWFLYDLCLQHFVSSDILVTEIRQLGGESLHRKNSSHLFEFMGAMAKSLSGEYLILIMLEVMRYVKYNSYVISYMLNLFQGVLLDIFKCTAVNFSKGILEIVCYCRQTFDWGFMNMLIYSVDAILNGITTRTEEGASRNDMAKSMLAGGFMDYLRWKLHQIREIKKESDDLEKIYVPSSNIVAEIFCILNHTIGTCDELLDLFQTYNAQYKALNYYNVLLLPLYKALEIRGNANSYMMNAMAKALNEQTPSSSAIDMRERVTEENEEDCDIYSYLVLNENIETTTSQIVDVIMACKFHTSILNALSVLNNEVESLRSQTIIDVILHKYINRLIVILNLSVPKEFCLHSLAPFDDDVAGVAPRLTMLARFTGKLLGMHLLSVHCDSVYMLFRIVLEALQVNKIFLVEFAMETFSALGNVIAFPVFTRMFTADERFCKLYPQFAAKIKTTIDSMDPCIFEIYKNALGSLSFGETQCLRNLIDTKARSTTGLTILKQQAPALHEFDTDHDSGNVAPKSASMVFSIVNLAANVQYKPLLIEPLWYQEQIAIHMSNVALDDLLGALKIDFPAPPNALEIMSIMEMSISNKTFITHVEQLVTQGYADWLLLVIYRYILIRGYTYFRDCIVFMAALGGTRMMDAMVKFTAYCLNMFLKCLRSCRGNSLYRKLLSVSCGWLGEITLGRNKPLLTKHLDLKYLILYAYQNGLLTVIIPAACKLLISVKNSKIFKLPNPWTSSLLNLLADISMSSGLKSTLQFDLSMLFRNLEYVPGPRSLHNIVKEMPVSDLDRSPKLGNSIWSNNAITHMSTGMHPKNTEFQAPPITQDLRSLLKRKIMLNPKVACLNAKWPWVDMILNAIESCYLESSQLIEKTMVSCVTATRHIVMSDFAPRKYDMVEVNEELLKMSATAMATGLATSLIMATAREQLCSLMTMRLHMQILSLLSMDSALNDSALSNNLEQVSGFLSKDNLGLLCALVEHAALELITGCISESIGDWIAVQRNEPIQGGLQDVPTELSHNIHVDIYKRFGALVPFALARIQKDKQITSPLQGPFAGAVPGVGNVAGGMMAGDAPGMGNFMNSAKQRGSATGFRLPSFMIIPPIDNLPTSLISCKVEEFQHRVKEAAKTILTHPPAIPLINSKYIYTADSSTLLLLSCLPRNHALFTLLWSMHYMFKHAANQPECVESLINKVLRTTQETPKGLDMGFIVQEVELSLLEMVSVDCPLVIDILTNLVPKLGPARICQFVRYRLLKIPAVDAFISNAVDVETLCCTLHKLVLDGQWVAASDLPLSMNKLASLDPNGTIQIHLPGGPVSVEYGKLHRRLSSHISTQVFTTDVSSRNPAGQTATSKDRIGTQGLLPVMPAPGLTVQSTPPPVQPIAPSLTANGTEHHLRSLRQLVLDNTLTRNKVVIKFGEIPDKERYLSIFKDYMMNMESNSSEFVHSFNEHPPDAFLTCTLLCSLKMTYEPMGSELKCEWLPQNCHDSPIWTFCDAWSVMVAALARNEMFILHKALHLMLGLIQHGVALICFERILLNLVNELESSLIALVSIGHFLTLCGPSEIPEFGAHWVIIITRKQFVQQIIQTPNEWPLYHQLLVDALASPHSKMPNISLTLLMLLHKAPEFLCGYYLSLCDAVPPRAMQLRNMLTSAVPRSIKLPNPIILDEHVDIPSLNFTNHIMTVLRAEGLKVATDMFVRDPNDALVPVVLKELRVTDQAAFDVVLANHYVLYLVSTLPGILKKIPTNSQRAQNSLLLLEKIMLSCISQARHMLLSCMTNHMRYPNVSTFAFIGFILRLFNKGDQALQEQITLSLLERLLISRPHPWGVLHLLFQLVKNPKYDFWNRIEAAPEVEKHIRRIVQSCLHSKGTPQGKPSSSSEQGN</sequence>
<dbReference type="EMBL" id="JAHBMH010000007">
    <property type="protein sequence ID" value="KAK1939692.1"/>
    <property type="molecule type" value="Genomic_DNA"/>
</dbReference>
<dbReference type="Gene3D" id="1.25.40.180">
    <property type="match status" value="1"/>
</dbReference>
<feature type="domain" description="CCR4-Not complex component Not1 C-terminal" evidence="7">
    <location>
        <begin position="1950"/>
        <end position="2259"/>
    </location>
</feature>
<dbReference type="Pfam" id="PF16415">
    <property type="entry name" value="CNOT1_CAF1_bind"/>
    <property type="match status" value="1"/>
</dbReference>
<evidence type="ECO:0000256" key="4">
    <source>
        <dbReference type="ARBA" id="ARBA00023163"/>
    </source>
</evidence>
<dbReference type="InterPro" id="IPR040398">
    <property type="entry name" value="Not1"/>
</dbReference>
<evidence type="ECO:0000313" key="11">
    <source>
        <dbReference type="Proteomes" id="UP001195914"/>
    </source>
</evidence>
<dbReference type="Proteomes" id="UP001195914">
    <property type="component" value="Unassembled WGS sequence"/>
</dbReference>
<keyword evidence="11" id="KW-1185">Reference proteome</keyword>
<dbReference type="InterPro" id="IPR032191">
    <property type="entry name" value="CNOT1_CAF1_bind"/>
</dbReference>
<evidence type="ECO:0000313" key="10">
    <source>
        <dbReference type="EMBL" id="KAK1939692.1"/>
    </source>
</evidence>
<evidence type="ECO:0008006" key="12">
    <source>
        <dbReference type="Google" id="ProtNLM"/>
    </source>
</evidence>
<keyword evidence="5" id="KW-0539">Nucleus</keyword>
<reference evidence="10" key="1">
    <citation type="journal article" date="2014" name="Nucleic Acids Res.">
        <title>The evolutionary dynamics of variant antigen genes in Babesia reveal a history of genomic innovation underlying host-parasite interaction.</title>
        <authorList>
            <person name="Jackson A.P."/>
            <person name="Otto T.D."/>
            <person name="Darby A."/>
            <person name="Ramaprasad A."/>
            <person name="Xia D."/>
            <person name="Echaide I.E."/>
            <person name="Farber M."/>
            <person name="Gahlot S."/>
            <person name="Gamble J."/>
            <person name="Gupta D."/>
            <person name="Gupta Y."/>
            <person name="Jackson L."/>
            <person name="Malandrin L."/>
            <person name="Malas T.B."/>
            <person name="Moussa E."/>
            <person name="Nair M."/>
            <person name="Reid A.J."/>
            <person name="Sanders M."/>
            <person name="Sharma J."/>
            <person name="Tracey A."/>
            <person name="Quail M.A."/>
            <person name="Weir W."/>
            <person name="Wastling J.M."/>
            <person name="Hall N."/>
            <person name="Willadsen P."/>
            <person name="Lingelbach K."/>
            <person name="Shiels B."/>
            <person name="Tait A."/>
            <person name="Berriman M."/>
            <person name="Allred D.R."/>
            <person name="Pain A."/>
        </authorList>
    </citation>
    <scope>NUCLEOTIDE SEQUENCE</scope>
    <source>
        <strain evidence="10">1802A</strain>
    </source>
</reference>
<comment type="subcellular location">
    <subcellularLocation>
        <location evidence="1">Nucleus</location>
    </subcellularLocation>
</comment>
<proteinExistence type="predicted"/>
<protein>
    <recommendedName>
        <fullName evidence="12">CCR4-NOT transcription complex subunit 1</fullName>
    </recommendedName>
</protein>
<keyword evidence="2" id="KW-0678">Repressor</keyword>
<accession>A0AAD9GJN6</accession>
<feature type="compositionally biased region" description="Polar residues" evidence="6">
    <location>
        <begin position="10"/>
        <end position="22"/>
    </location>
</feature>
<feature type="domain" description="CCR4-NOT transcription complex subunit 1 CAF1-binding" evidence="9">
    <location>
        <begin position="997"/>
        <end position="1173"/>
    </location>
</feature>
<evidence type="ECO:0000256" key="6">
    <source>
        <dbReference type="SAM" id="MobiDB-lite"/>
    </source>
</evidence>
<evidence type="ECO:0000256" key="2">
    <source>
        <dbReference type="ARBA" id="ARBA00022491"/>
    </source>
</evidence>
<dbReference type="GO" id="GO:0017148">
    <property type="term" value="P:negative regulation of translation"/>
    <property type="evidence" value="ECO:0007669"/>
    <property type="project" value="InterPro"/>
</dbReference>
<evidence type="ECO:0000259" key="8">
    <source>
        <dbReference type="Pfam" id="PF12842"/>
    </source>
</evidence>
<comment type="caution">
    <text evidence="10">The sequence shown here is derived from an EMBL/GenBank/DDBJ whole genome shotgun (WGS) entry which is preliminary data.</text>
</comment>
<dbReference type="InterPro" id="IPR024557">
    <property type="entry name" value="CNOT1_dom_4"/>
</dbReference>
<feature type="domain" description="CCR4-NOT transcription complex subunit 1" evidence="8">
    <location>
        <begin position="1271"/>
        <end position="1403"/>
    </location>
</feature>
<dbReference type="InterPro" id="IPR007196">
    <property type="entry name" value="CCR4-Not_Not1_C"/>
</dbReference>
<dbReference type="Gene3D" id="1.25.40.800">
    <property type="match status" value="1"/>
</dbReference>
<dbReference type="Pfam" id="PF12842">
    <property type="entry name" value="DUF3819"/>
    <property type="match status" value="1"/>
</dbReference>
<evidence type="ECO:0000259" key="9">
    <source>
        <dbReference type="Pfam" id="PF16415"/>
    </source>
</evidence>
<evidence type="ECO:0000259" key="7">
    <source>
        <dbReference type="Pfam" id="PF04054"/>
    </source>
</evidence>
<dbReference type="GO" id="GO:0000288">
    <property type="term" value="P:nuclear-transcribed mRNA catabolic process, deadenylation-dependent decay"/>
    <property type="evidence" value="ECO:0007669"/>
    <property type="project" value="TreeGrafter"/>
</dbReference>
<dbReference type="GO" id="GO:0005634">
    <property type="term" value="C:nucleus"/>
    <property type="evidence" value="ECO:0007669"/>
    <property type="project" value="UniProtKB-SubCell"/>
</dbReference>
<name>A0AAD9GJN6_BABDI</name>
<keyword evidence="3" id="KW-0805">Transcription regulation</keyword>
<evidence type="ECO:0000256" key="5">
    <source>
        <dbReference type="ARBA" id="ARBA00023242"/>
    </source>
</evidence>